<sequence>MTGIEKYCPAHQSIHCVITPGQAGIEKVELEEVNPHLRGGRVENHLGKTTPSSPDRDSNLDLPVLSSRAQHDKRVSQLRHRGGSCGRRRGQQSKRHPKDHHGQPRRERRKHERRRQGRRRHDRLGRGQHSLHGGDGAVGESVVAHSHVRLGDAGVRSVDGLGVGGHLSQVTGSPQDVGVLGGDGGGCVRGRRVGGGALANGNMPRGNHTDNWCEVKTSIPSHSRNLETTCSEQRGRGDPNQSKRAGQGRSLLDQFQWRVAMIAHGTRAQWGTPLIGRRIKASDPAVQSVYLYQCPHARGALIFVHTPSNSAVKPPQAPTALAQQSVRHNGANNDGTVVWVFVLHVINTAEISSDNIC</sequence>
<feature type="compositionally biased region" description="Basic residues" evidence="1">
    <location>
        <begin position="76"/>
        <end position="99"/>
    </location>
</feature>
<dbReference type="AlphaFoldDB" id="A0A7R9B432"/>
<proteinExistence type="predicted"/>
<feature type="region of interest" description="Disordered" evidence="1">
    <location>
        <begin position="224"/>
        <end position="249"/>
    </location>
</feature>
<organism evidence="2">
    <name type="scientific">Timema shepardi</name>
    <name type="common">Walking stick</name>
    <dbReference type="NCBI Taxonomy" id="629360"/>
    <lineage>
        <taxon>Eukaryota</taxon>
        <taxon>Metazoa</taxon>
        <taxon>Ecdysozoa</taxon>
        <taxon>Arthropoda</taxon>
        <taxon>Hexapoda</taxon>
        <taxon>Insecta</taxon>
        <taxon>Pterygota</taxon>
        <taxon>Neoptera</taxon>
        <taxon>Polyneoptera</taxon>
        <taxon>Phasmatodea</taxon>
        <taxon>Timematodea</taxon>
        <taxon>Timematoidea</taxon>
        <taxon>Timematidae</taxon>
        <taxon>Timema</taxon>
    </lineage>
</organism>
<evidence type="ECO:0000256" key="1">
    <source>
        <dbReference type="SAM" id="MobiDB-lite"/>
    </source>
</evidence>
<accession>A0A7R9B432</accession>
<gene>
    <name evidence="2" type="ORF">TSIB3V08_LOCUS9966</name>
</gene>
<feature type="compositionally biased region" description="Basic and acidic residues" evidence="1">
    <location>
        <begin position="37"/>
        <end position="46"/>
    </location>
</feature>
<protein>
    <submittedName>
        <fullName evidence="2">Uncharacterized protein</fullName>
    </submittedName>
</protein>
<reference evidence="2" key="1">
    <citation type="submission" date="2020-11" db="EMBL/GenBank/DDBJ databases">
        <authorList>
            <person name="Tran Van P."/>
        </authorList>
    </citation>
    <scope>NUCLEOTIDE SEQUENCE</scope>
</reference>
<evidence type="ECO:0000313" key="2">
    <source>
        <dbReference type="EMBL" id="CAD7265937.1"/>
    </source>
</evidence>
<name>A0A7R9B432_TIMSH</name>
<dbReference type="EMBL" id="OC006148">
    <property type="protein sequence ID" value="CAD7265937.1"/>
    <property type="molecule type" value="Genomic_DNA"/>
</dbReference>
<feature type="compositionally biased region" description="Basic residues" evidence="1">
    <location>
        <begin position="106"/>
        <end position="123"/>
    </location>
</feature>
<feature type="region of interest" description="Disordered" evidence="1">
    <location>
        <begin position="37"/>
        <end position="138"/>
    </location>
</feature>